<dbReference type="EMBL" id="BQNB010016623">
    <property type="protein sequence ID" value="GJT53849.1"/>
    <property type="molecule type" value="Genomic_DNA"/>
</dbReference>
<protein>
    <submittedName>
        <fullName evidence="1">Uncharacterized protein</fullName>
    </submittedName>
</protein>
<name>A0ABQ5ESL3_9ASTR</name>
<evidence type="ECO:0000313" key="2">
    <source>
        <dbReference type="Proteomes" id="UP001151760"/>
    </source>
</evidence>
<organism evidence="1 2">
    <name type="scientific">Tanacetum coccineum</name>
    <dbReference type="NCBI Taxonomy" id="301880"/>
    <lineage>
        <taxon>Eukaryota</taxon>
        <taxon>Viridiplantae</taxon>
        <taxon>Streptophyta</taxon>
        <taxon>Embryophyta</taxon>
        <taxon>Tracheophyta</taxon>
        <taxon>Spermatophyta</taxon>
        <taxon>Magnoliopsida</taxon>
        <taxon>eudicotyledons</taxon>
        <taxon>Gunneridae</taxon>
        <taxon>Pentapetalae</taxon>
        <taxon>asterids</taxon>
        <taxon>campanulids</taxon>
        <taxon>Asterales</taxon>
        <taxon>Asteraceae</taxon>
        <taxon>Asteroideae</taxon>
        <taxon>Anthemideae</taxon>
        <taxon>Anthemidinae</taxon>
        <taxon>Tanacetum</taxon>
    </lineage>
</organism>
<dbReference type="Proteomes" id="UP001151760">
    <property type="component" value="Unassembled WGS sequence"/>
</dbReference>
<sequence>MVDSHLHLMERAGALQIAKSMLAGANGLPMDYLRVVEQSASKIVFQLILNGLRGSLDFDPLLWCWYPLARDIRNASASYIEVENPLSQKSESSVRNLKTIGSYREWDLPLAITLEILELPENTPYKLIQQHRFDSLSYHYS</sequence>
<comment type="caution">
    <text evidence="1">The sequence shown here is derived from an EMBL/GenBank/DDBJ whole genome shotgun (WGS) entry which is preliminary data.</text>
</comment>
<keyword evidence="2" id="KW-1185">Reference proteome</keyword>
<accession>A0ABQ5ESL3</accession>
<reference evidence="1" key="1">
    <citation type="journal article" date="2022" name="Int. J. Mol. Sci.">
        <title>Draft Genome of Tanacetum Coccineum: Genomic Comparison of Closely Related Tanacetum-Family Plants.</title>
        <authorList>
            <person name="Yamashiro T."/>
            <person name="Shiraishi A."/>
            <person name="Nakayama K."/>
            <person name="Satake H."/>
        </authorList>
    </citation>
    <scope>NUCLEOTIDE SEQUENCE</scope>
</reference>
<gene>
    <name evidence="1" type="ORF">Tco_0988903</name>
</gene>
<evidence type="ECO:0000313" key="1">
    <source>
        <dbReference type="EMBL" id="GJT53849.1"/>
    </source>
</evidence>
<proteinExistence type="predicted"/>
<reference evidence="1" key="2">
    <citation type="submission" date="2022-01" db="EMBL/GenBank/DDBJ databases">
        <authorList>
            <person name="Yamashiro T."/>
            <person name="Shiraishi A."/>
            <person name="Satake H."/>
            <person name="Nakayama K."/>
        </authorList>
    </citation>
    <scope>NUCLEOTIDE SEQUENCE</scope>
</reference>